<keyword evidence="11 13" id="KW-0030">Aminoacyl-tRNA synthetase</keyword>
<dbReference type="HAMAP" id="MF_02006">
    <property type="entry name" value="Tyr_tRNA_synth_type1"/>
    <property type="match status" value="1"/>
</dbReference>
<evidence type="ECO:0000256" key="5">
    <source>
        <dbReference type="ARBA" id="ARBA00022598"/>
    </source>
</evidence>
<comment type="subcellular location">
    <subcellularLocation>
        <location evidence="2">Mitochondrion matrix</location>
    </subcellularLocation>
</comment>
<keyword evidence="15" id="KW-1185">Reference proteome</keyword>
<dbReference type="GO" id="GO:0005829">
    <property type="term" value="C:cytosol"/>
    <property type="evidence" value="ECO:0007669"/>
    <property type="project" value="TreeGrafter"/>
</dbReference>
<dbReference type="GO" id="GO:0005524">
    <property type="term" value="F:ATP binding"/>
    <property type="evidence" value="ECO:0007669"/>
    <property type="project" value="UniProtKB-KW"/>
</dbReference>
<comment type="caution">
    <text evidence="14">The sequence shown here is derived from an EMBL/GenBank/DDBJ whole genome shotgun (WGS) entry which is preliminary data.</text>
</comment>
<evidence type="ECO:0000256" key="4">
    <source>
        <dbReference type="ARBA" id="ARBA00011738"/>
    </source>
</evidence>
<proteinExistence type="inferred from homology"/>
<dbReference type="InterPro" id="IPR024088">
    <property type="entry name" value="Tyr-tRNA-ligase_bac-type"/>
</dbReference>
<dbReference type="Gene3D" id="1.10.240.10">
    <property type="entry name" value="Tyrosyl-Transfer RNA Synthetase"/>
    <property type="match status" value="1"/>
</dbReference>
<evidence type="ECO:0000256" key="13">
    <source>
        <dbReference type="RuleBase" id="RU361234"/>
    </source>
</evidence>
<keyword evidence="5 13" id="KW-0436">Ligase</keyword>
<dbReference type="FunFam" id="1.10.240.10:FF:000001">
    <property type="entry name" value="Tyrosine--tRNA ligase"/>
    <property type="match status" value="1"/>
</dbReference>
<evidence type="ECO:0000313" key="14">
    <source>
        <dbReference type="EMBL" id="KAK0173732.1"/>
    </source>
</evidence>
<reference evidence="14" key="2">
    <citation type="submission" date="2023-03" db="EMBL/GenBank/DDBJ databases">
        <authorList>
            <person name="Inwood S.N."/>
            <person name="Skelly J.G."/>
            <person name="Guhlin J."/>
            <person name="Harrop T.W.R."/>
            <person name="Goldson S.G."/>
            <person name="Dearden P.K."/>
        </authorList>
    </citation>
    <scope>NUCLEOTIDE SEQUENCE</scope>
    <source>
        <strain evidence="14">Irish</strain>
        <tissue evidence="14">Whole body</tissue>
    </source>
</reference>
<comment type="similarity">
    <text evidence="3 13">Belongs to the class-I aminoacyl-tRNA synthetase family.</text>
</comment>
<protein>
    <recommendedName>
        <fullName evidence="13">Tyrosine--tRNA ligase</fullName>
        <ecNumber evidence="13">6.1.1.1</ecNumber>
    </recommendedName>
    <alternativeName>
        <fullName evidence="13">Tyrosyl-tRNA synthetase</fullName>
    </alternativeName>
</protein>
<dbReference type="CDD" id="cd00805">
    <property type="entry name" value="TyrRS_core"/>
    <property type="match status" value="1"/>
</dbReference>
<dbReference type="InterPro" id="IPR002307">
    <property type="entry name" value="Tyr-tRNA-ligase"/>
</dbReference>
<dbReference type="InterPro" id="IPR024107">
    <property type="entry name" value="Tyr-tRNA-ligase_bac_1"/>
</dbReference>
<keyword evidence="7 13" id="KW-0067">ATP-binding</keyword>
<accession>A0AA39FQ27</accession>
<keyword evidence="6 13" id="KW-0547">Nucleotide-binding</keyword>
<dbReference type="PRINTS" id="PR01040">
    <property type="entry name" value="TRNASYNTHTYR"/>
</dbReference>
<evidence type="ECO:0000256" key="6">
    <source>
        <dbReference type="ARBA" id="ARBA00022741"/>
    </source>
</evidence>
<dbReference type="AlphaFoldDB" id="A0AA39FQ27"/>
<dbReference type="GO" id="GO:0003723">
    <property type="term" value="F:RNA binding"/>
    <property type="evidence" value="ECO:0007669"/>
    <property type="project" value="InterPro"/>
</dbReference>
<name>A0AA39FQ27_9HYME</name>
<keyword evidence="9" id="KW-0809">Transit peptide</keyword>
<dbReference type="Gene3D" id="3.10.290.10">
    <property type="entry name" value="RNA-binding S4 domain"/>
    <property type="match status" value="1"/>
</dbReference>
<dbReference type="InterPro" id="IPR014729">
    <property type="entry name" value="Rossmann-like_a/b/a_fold"/>
</dbReference>
<keyword evidence="10" id="KW-0496">Mitochondrion</keyword>
<dbReference type="EMBL" id="JAQQBS010000002">
    <property type="protein sequence ID" value="KAK0173732.1"/>
    <property type="molecule type" value="Genomic_DNA"/>
</dbReference>
<dbReference type="GO" id="GO:0004831">
    <property type="term" value="F:tyrosine-tRNA ligase activity"/>
    <property type="evidence" value="ECO:0007669"/>
    <property type="project" value="UniProtKB-EC"/>
</dbReference>
<dbReference type="NCBIfam" id="TIGR00234">
    <property type="entry name" value="tyrS"/>
    <property type="match status" value="1"/>
</dbReference>
<gene>
    <name evidence="14" type="ORF">PV328_006883</name>
</gene>
<evidence type="ECO:0000313" key="15">
    <source>
        <dbReference type="Proteomes" id="UP001168990"/>
    </source>
</evidence>
<dbReference type="SUPFAM" id="SSF52374">
    <property type="entry name" value="Nucleotidylyl transferase"/>
    <property type="match status" value="1"/>
</dbReference>
<comment type="catalytic activity">
    <reaction evidence="12 13">
        <text>tRNA(Tyr) + L-tyrosine + ATP = L-tyrosyl-tRNA(Tyr) + AMP + diphosphate + H(+)</text>
        <dbReference type="Rhea" id="RHEA:10220"/>
        <dbReference type="Rhea" id="RHEA-COMP:9706"/>
        <dbReference type="Rhea" id="RHEA-COMP:9707"/>
        <dbReference type="ChEBI" id="CHEBI:15378"/>
        <dbReference type="ChEBI" id="CHEBI:30616"/>
        <dbReference type="ChEBI" id="CHEBI:33019"/>
        <dbReference type="ChEBI" id="CHEBI:58315"/>
        <dbReference type="ChEBI" id="CHEBI:78442"/>
        <dbReference type="ChEBI" id="CHEBI:78536"/>
        <dbReference type="ChEBI" id="CHEBI:456215"/>
        <dbReference type="EC" id="6.1.1.1"/>
    </reaction>
</comment>
<reference evidence="14" key="1">
    <citation type="journal article" date="2023" name="bioRxiv">
        <title>Scaffold-level genome assemblies of two parasitoid biocontrol wasps reveal the parthenogenesis mechanism and an associated novel virus.</title>
        <authorList>
            <person name="Inwood S."/>
            <person name="Skelly J."/>
            <person name="Guhlin J."/>
            <person name="Harrop T."/>
            <person name="Goldson S."/>
            <person name="Dearden P."/>
        </authorList>
    </citation>
    <scope>NUCLEOTIDE SEQUENCE</scope>
    <source>
        <strain evidence="14">Irish</strain>
        <tissue evidence="14">Whole body</tissue>
    </source>
</reference>
<dbReference type="Gene3D" id="3.40.50.620">
    <property type="entry name" value="HUPs"/>
    <property type="match status" value="1"/>
</dbReference>
<dbReference type="GO" id="GO:0005759">
    <property type="term" value="C:mitochondrial matrix"/>
    <property type="evidence" value="ECO:0007669"/>
    <property type="project" value="UniProtKB-SubCell"/>
</dbReference>
<evidence type="ECO:0000256" key="8">
    <source>
        <dbReference type="ARBA" id="ARBA00022917"/>
    </source>
</evidence>
<evidence type="ECO:0000256" key="11">
    <source>
        <dbReference type="ARBA" id="ARBA00023146"/>
    </source>
</evidence>
<evidence type="ECO:0000256" key="2">
    <source>
        <dbReference type="ARBA" id="ARBA00004305"/>
    </source>
</evidence>
<evidence type="ECO:0000256" key="12">
    <source>
        <dbReference type="ARBA" id="ARBA00048248"/>
    </source>
</evidence>
<dbReference type="EC" id="6.1.1.1" evidence="13"/>
<dbReference type="Proteomes" id="UP001168990">
    <property type="component" value="Unassembled WGS sequence"/>
</dbReference>
<dbReference type="FunFam" id="3.40.50.620:FF:000107">
    <property type="entry name" value="Tyrosine--tRNA ligase"/>
    <property type="match status" value="1"/>
</dbReference>
<dbReference type="InterPro" id="IPR001412">
    <property type="entry name" value="aa-tRNA-synth_I_CS"/>
</dbReference>
<organism evidence="14 15">
    <name type="scientific">Microctonus aethiopoides</name>
    <dbReference type="NCBI Taxonomy" id="144406"/>
    <lineage>
        <taxon>Eukaryota</taxon>
        <taxon>Metazoa</taxon>
        <taxon>Ecdysozoa</taxon>
        <taxon>Arthropoda</taxon>
        <taxon>Hexapoda</taxon>
        <taxon>Insecta</taxon>
        <taxon>Pterygota</taxon>
        <taxon>Neoptera</taxon>
        <taxon>Endopterygota</taxon>
        <taxon>Hymenoptera</taxon>
        <taxon>Apocrita</taxon>
        <taxon>Ichneumonoidea</taxon>
        <taxon>Braconidae</taxon>
        <taxon>Euphorinae</taxon>
        <taxon>Microctonus</taxon>
    </lineage>
</organism>
<dbReference type="PANTHER" id="PTHR11766">
    <property type="entry name" value="TYROSYL-TRNA SYNTHETASE"/>
    <property type="match status" value="1"/>
</dbReference>
<evidence type="ECO:0000256" key="9">
    <source>
        <dbReference type="ARBA" id="ARBA00022946"/>
    </source>
</evidence>
<dbReference type="GO" id="GO:0006437">
    <property type="term" value="P:tyrosyl-tRNA aminoacylation"/>
    <property type="evidence" value="ECO:0007669"/>
    <property type="project" value="InterPro"/>
</dbReference>
<dbReference type="FunFam" id="3.10.290.10:FF:000017">
    <property type="entry name" value="Tyrosine--tRNA ligase"/>
    <property type="match status" value="1"/>
</dbReference>
<comment type="subunit">
    <text evidence="4">Homodimer.</text>
</comment>
<evidence type="ECO:0000256" key="10">
    <source>
        <dbReference type="ARBA" id="ARBA00023128"/>
    </source>
</evidence>
<dbReference type="PROSITE" id="PS00178">
    <property type="entry name" value="AA_TRNA_LIGASE_I"/>
    <property type="match status" value="1"/>
</dbReference>
<evidence type="ECO:0000256" key="3">
    <source>
        <dbReference type="ARBA" id="ARBA00005594"/>
    </source>
</evidence>
<comment type="function">
    <text evidence="1">Catalyzes the attachment of tyrosine to tRNA(Tyr) in a two-step reaction: tyrosine is first activated by ATP to form Tyr-AMP and then transferred to the acceptor end of tRNA(Tyr).</text>
</comment>
<evidence type="ECO:0000256" key="1">
    <source>
        <dbReference type="ARBA" id="ARBA00002025"/>
    </source>
</evidence>
<sequence>MRLKEFSRLCTVSIPKLLNGKRFYSNRNILSLNERGMFQDMFPADNSDEVEKLVVKSPQCVYAGFDPTADSLHVGNLLVLMNLLHWQRAGHQVIAVLGQATGQIGDPSHRAKEREEINSTIISQNIDSIRKNIETIFSNHKKYFWNDEKSEAKPPIILNNMDWYKNIQIIDFIRGVGKYFRLGAMMGRTSVQTRLNAEGGMSFTEFTYQIFQAYDWFYLFNKYKCRFQIGGNDQMGNIVSGHDLISKSLGKQVYGLTLPLITAEGGKKFGKSVGNAIWLSPEKSSSFNFYQFFIRTADSDVEKLLKLFTFLSLKEINKIMESHKAEPEKREAQRILADQVTLLVHGEDGLAAAKLASSVLYDNSIEVLSKLSAQEVMSVFDGAKVTELPCEPGLTIYGLAMKINCFKTEQDALRIIPAGGFYINNSKIININEVITPGIHILPNNLTLVRVGKKTYHIVKWII</sequence>
<dbReference type="InterPro" id="IPR002305">
    <property type="entry name" value="aa-tRNA-synth_Ic"/>
</dbReference>
<dbReference type="InterPro" id="IPR036986">
    <property type="entry name" value="S4_RNA-bd_sf"/>
</dbReference>
<dbReference type="Pfam" id="PF00579">
    <property type="entry name" value="tRNA-synt_1b"/>
    <property type="match status" value="1"/>
</dbReference>
<dbReference type="SUPFAM" id="SSF55174">
    <property type="entry name" value="Alpha-L RNA-binding motif"/>
    <property type="match status" value="1"/>
</dbReference>
<evidence type="ECO:0000256" key="7">
    <source>
        <dbReference type="ARBA" id="ARBA00022840"/>
    </source>
</evidence>
<keyword evidence="8 13" id="KW-0648">Protein biosynthesis</keyword>
<dbReference type="PANTHER" id="PTHR11766:SF0">
    <property type="entry name" value="TYROSINE--TRNA LIGASE, MITOCHONDRIAL"/>
    <property type="match status" value="1"/>
</dbReference>